<keyword evidence="3" id="KW-1185">Reference proteome</keyword>
<proteinExistence type="predicted"/>
<evidence type="ECO:0000313" key="3">
    <source>
        <dbReference type="Proteomes" id="UP001234178"/>
    </source>
</evidence>
<evidence type="ECO:0000256" key="1">
    <source>
        <dbReference type="SAM" id="MobiDB-lite"/>
    </source>
</evidence>
<organism evidence="2 3">
    <name type="scientific">Daphnia magna</name>
    <dbReference type="NCBI Taxonomy" id="35525"/>
    <lineage>
        <taxon>Eukaryota</taxon>
        <taxon>Metazoa</taxon>
        <taxon>Ecdysozoa</taxon>
        <taxon>Arthropoda</taxon>
        <taxon>Crustacea</taxon>
        <taxon>Branchiopoda</taxon>
        <taxon>Diplostraca</taxon>
        <taxon>Cladocera</taxon>
        <taxon>Anomopoda</taxon>
        <taxon>Daphniidae</taxon>
        <taxon>Daphnia</taxon>
    </lineage>
</organism>
<dbReference type="EMBL" id="JAOYFB010000037">
    <property type="protein sequence ID" value="KAK4022848.1"/>
    <property type="molecule type" value="Genomic_DNA"/>
</dbReference>
<protein>
    <submittedName>
        <fullName evidence="2">Uncharacterized protein</fullName>
    </submittedName>
</protein>
<evidence type="ECO:0000313" key="2">
    <source>
        <dbReference type="EMBL" id="KAK4022848.1"/>
    </source>
</evidence>
<accession>A0ABR0ACJ5</accession>
<feature type="compositionally biased region" description="Polar residues" evidence="1">
    <location>
        <begin position="1"/>
        <end position="16"/>
    </location>
</feature>
<comment type="caution">
    <text evidence="2">The sequence shown here is derived from an EMBL/GenBank/DDBJ whole genome shotgun (WGS) entry which is preliminary data.</text>
</comment>
<sequence length="47" mass="5486">MFHSNHSNKLEQSQQPREPLPAVEYPPFASIGNKRSFLRQYRISNAN</sequence>
<gene>
    <name evidence="2" type="ORF">OUZ56_008293</name>
</gene>
<reference evidence="2 3" key="1">
    <citation type="journal article" date="2023" name="Nucleic Acids Res.">
        <title>The hologenome of Daphnia magna reveals possible DNA methylation and microbiome-mediated evolution of the host genome.</title>
        <authorList>
            <person name="Chaturvedi A."/>
            <person name="Li X."/>
            <person name="Dhandapani V."/>
            <person name="Marshall H."/>
            <person name="Kissane S."/>
            <person name="Cuenca-Cambronero M."/>
            <person name="Asole G."/>
            <person name="Calvet F."/>
            <person name="Ruiz-Romero M."/>
            <person name="Marangio P."/>
            <person name="Guigo R."/>
            <person name="Rago D."/>
            <person name="Mirbahai L."/>
            <person name="Eastwood N."/>
            <person name="Colbourne J.K."/>
            <person name="Zhou J."/>
            <person name="Mallon E."/>
            <person name="Orsini L."/>
        </authorList>
    </citation>
    <scope>NUCLEOTIDE SEQUENCE [LARGE SCALE GENOMIC DNA]</scope>
    <source>
        <strain evidence="2">LRV0_1</strain>
    </source>
</reference>
<name>A0ABR0ACJ5_9CRUS</name>
<dbReference type="Proteomes" id="UP001234178">
    <property type="component" value="Unassembled WGS sequence"/>
</dbReference>
<feature type="region of interest" description="Disordered" evidence="1">
    <location>
        <begin position="1"/>
        <end position="28"/>
    </location>
</feature>